<dbReference type="EMBL" id="JAGFBS010000032">
    <property type="protein sequence ID" value="KAG6371723.1"/>
    <property type="molecule type" value="Genomic_DNA"/>
</dbReference>
<organism evidence="2 3">
    <name type="scientific">Boletus reticuloceps</name>
    <dbReference type="NCBI Taxonomy" id="495285"/>
    <lineage>
        <taxon>Eukaryota</taxon>
        <taxon>Fungi</taxon>
        <taxon>Dikarya</taxon>
        <taxon>Basidiomycota</taxon>
        <taxon>Agaricomycotina</taxon>
        <taxon>Agaricomycetes</taxon>
        <taxon>Agaricomycetidae</taxon>
        <taxon>Boletales</taxon>
        <taxon>Boletineae</taxon>
        <taxon>Boletaceae</taxon>
        <taxon>Boletoideae</taxon>
        <taxon>Boletus</taxon>
    </lineage>
</organism>
<gene>
    <name evidence="2" type="ORF">JVT61DRAFT_9070</name>
</gene>
<protein>
    <submittedName>
        <fullName evidence="2">Uncharacterized protein</fullName>
    </submittedName>
</protein>
<dbReference type="Proteomes" id="UP000683000">
    <property type="component" value="Unassembled WGS sequence"/>
</dbReference>
<dbReference type="AlphaFoldDB" id="A0A8I3A4Z3"/>
<keyword evidence="3" id="KW-1185">Reference proteome</keyword>
<proteinExistence type="predicted"/>
<accession>A0A8I3A4Z3</accession>
<comment type="caution">
    <text evidence="2">The sequence shown here is derived from an EMBL/GenBank/DDBJ whole genome shotgun (WGS) entry which is preliminary data.</text>
</comment>
<evidence type="ECO:0000256" key="1">
    <source>
        <dbReference type="SAM" id="MobiDB-lite"/>
    </source>
</evidence>
<evidence type="ECO:0000313" key="3">
    <source>
        <dbReference type="Proteomes" id="UP000683000"/>
    </source>
</evidence>
<feature type="compositionally biased region" description="Pro residues" evidence="1">
    <location>
        <begin position="93"/>
        <end position="102"/>
    </location>
</feature>
<sequence>MQQAGSAFDGVAFHCYAGTVSKQASFTSQYPNKVGLEWNRYKTHFESLLRKCSSRNVQALSAPIGGTISSKVGEFDDASSSSPTSLVPKKPPDPQPPITKTT</sequence>
<dbReference type="OrthoDB" id="2160638at2759"/>
<feature type="region of interest" description="Disordered" evidence="1">
    <location>
        <begin position="67"/>
        <end position="102"/>
    </location>
</feature>
<name>A0A8I3A4Z3_9AGAM</name>
<reference evidence="2" key="1">
    <citation type="submission" date="2021-03" db="EMBL/GenBank/DDBJ databases">
        <title>Evolutionary innovations through gain and loss of genes in the ectomycorrhizal Boletales.</title>
        <authorList>
            <person name="Wu G."/>
            <person name="Miyauchi S."/>
            <person name="Morin E."/>
            <person name="Yang Z.-L."/>
            <person name="Xu J."/>
            <person name="Martin F.M."/>
        </authorList>
    </citation>
    <scope>NUCLEOTIDE SEQUENCE</scope>
    <source>
        <strain evidence="2">BR01</strain>
    </source>
</reference>
<evidence type="ECO:0000313" key="2">
    <source>
        <dbReference type="EMBL" id="KAG6371723.1"/>
    </source>
</evidence>